<dbReference type="GO" id="GO:2000369">
    <property type="term" value="P:regulation of clathrin-dependent endocytosis"/>
    <property type="evidence" value="ECO:0007669"/>
    <property type="project" value="TreeGrafter"/>
</dbReference>
<keyword evidence="9" id="KW-0067">ATP-binding</keyword>
<keyword evidence="10" id="KW-0968">Cytoplasmic vesicle</keyword>
<feature type="region of interest" description="Disordered" evidence="13">
    <location>
        <begin position="15"/>
        <end position="40"/>
    </location>
</feature>
<gene>
    <name evidence="17" type="primary">106095709</name>
</gene>
<dbReference type="EnsemblMetazoa" id="SCAU011318-RA">
    <property type="protein sequence ID" value="SCAU011318-PA"/>
    <property type="gene ID" value="SCAU011318"/>
</dbReference>
<feature type="compositionally biased region" description="Pro residues" evidence="13">
    <location>
        <begin position="817"/>
        <end position="829"/>
    </location>
</feature>
<dbReference type="SUPFAM" id="SSF52799">
    <property type="entry name" value="(Phosphotyrosine protein) phosphatases II"/>
    <property type="match status" value="1"/>
</dbReference>
<accession>A0A1I8PUS5</accession>
<dbReference type="Gene3D" id="1.10.287.110">
    <property type="entry name" value="DnaJ domain"/>
    <property type="match status" value="1"/>
</dbReference>
<dbReference type="Pfam" id="PF00069">
    <property type="entry name" value="Pkinase"/>
    <property type="match status" value="1"/>
</dbReference>
<dbReference type="InterPro" id="IPR008271">
    <property type="entry name" value="Ser/Thr_kinase_AS"/>
</dbReference>
<dbReference type="SMART" id="SM00271">
    <property type="entry name" value="DnaJ"/>
    <property type="match status" value="1"/>
</dbReference>
<dbReference type="InterPro" id="IPR000719">
    <property type="entry name" value="Prot_kinase_dom"/>
</dbReference>
<dbReference type="PANTHER" id="PTHR22967">
    <property type="entry name" value="SERINE/THREONINE PROTEIN KINASE"/>
    <property type="match status" value="1"/>
</dbReference>
<evidence type="ECO:0000256" key="7">
    <source>
        <dbReference type="ARBA" id="ARBA00022741"/>
    </source>
</evidence>
<dbReference type="Gene3D" id="3.90.190.10">
    <property type="entry name" value="Protein tyrosine phosphatase superfamily"/>
    <property type="match status" value="1"/>
</dbReference>
<dbReference type="InterPro" id="IPR011009">
    <property type="entry name" value="Kinase-like_dom_sf"/>
</dbReference>
<dbReference type="EC" id="2.7.11.1" evidence="3"/>
<dbReference type="Gene3D" id="2.60.40.1110">
    <property type="match status" value="1"/>
</dbReference>
<feature type="compositionally biased region" description="Low complexity" evidence="13">
    <location>
        <begin position="1028"/>
        <end position="1039"/>
    </location>
</feature>
<dbReference type="SUPFAM" id="SSF46565">
    <property type="entry name" value="Chaperone J-domain"/>
    <property type="match status" value="1"/>
</dbReference>
<dbReference type="SUPFAM" id="SSF56112">
    <property type="entry name" value="Protein kinase-like (PK-like)"/>
    <property type="match status" value="1"/>
</dbReference>
<keyword evidence="8" id="KW-0418">Kinase</keyword>
<dbReference type="GO" id="GO:0035612">
    <property type="term" value="F:AP-2 adaptor complex binding"/>
    <property type="evidence" value="ECO:0007669"/>
    <property type="project" value="TreeGrafter"/>
</dbReference>
<evidence type="ECO:0000256" key="5">
    <source>
        <dbReference type="ARBA" id="ARBA00022553"/>
    </source>
</evidence>
<keyword evidence="4" id="KW-0723">Serine/threonine-protein kinase</keyword>
<evidence type="ECO:0000313" key="17">
    <source>
        <dbReference type="EnsemblMetazoa" id="SCAU011318-PA"/>
    </source>
</evidence>
<feature type="region of interest" description="Disordered" evidence="13">
    <location>
        <begin position="1014"/>
        <end position="1138"/>
    </location>
</feature>
<dbReference type="PROSITE" id="PS50076">
    <property type="entry name" value="DNAJ_2"/>
    <property type="match status" value="1"/>
</dbReference>
<name>A0A1I8PUS5_STOCA</name>
<comment type="catalytic activity">
    <reaction evidence="12">
        <text>L-seryl-[protein] + ATP = O-phospho-L-seryl-[protein] + ADP + H(+)</text>
        <dbReference type="Rhea" id="RHEA:17989"/>
        <dbReference type="Rhea" id="RHEA-COMP:9863"/>
        <dbReference type="Rhea" id="RHEA-COMP:11604"/>
        <dbReference type="ChEBI" id="CHEBI:15378"/>
        <dbReference type="ChEBI" id="CHEBI:29999"/>
        <dbReference type="ChEBI" id="CHEBI:30616"/>
        <dbReference type="ChEBI" id="CHEBI:83421"/>
        <dbReference type="ChEBI" id="CHEBI:456216"/>
        <dbReference type="EC" id="2.7.11.1"/>
    </reaction>
</comment>
<dbReference type="InterPro" id="IPR014020">
    <property type="entry name" value="Tensin_C2-dom"/>
</dbReference>
<dbReference type="Pfam" id="PF10409">
    <property type="entry name" value="PTEN_C2"/>
    <property type="match status" value="1"/>
</dbReference>
<dbReference type="SUPFAM" id="SSF49562">
    <property type="entry name" value="C2 domain (Calcium/lipid-binding domain, CaLB)"/>
    <property type="match status" value="1"/>
</dbReference>
<dbReference type="FunFam" id="1.10.287.110:FF:000002">
    <property type="entry name" value="putative tyrosine-protein phosphatase auxilin isoform X2"/>
    <property type="match status" value="1"/>
</dbReference>
<protein>
    <recommendedName>
        <fullName evidence="3">non-specific serine/threonine protein kinase</fullName>
        <ecNumber evidence="3">2.7.11.1</ecNumber>
    </recommendedName>
</protein>
<dbReference type="FunFam" id="3.90.190.10:FF:000099">
    <property type="entry name" value="Blast:Cyclin-G-associated kinase"/>
    <property type="match status" value="1"/>
</dbReference>
<evidence type="ECO:0000256" key="9">
    <source>
        <dbReference type="ARBA" id="ARBA00022840"/>
    </source>
</evidence>
<feature type="domain" description="C2 tensin-type" evidence="16">
    <location>
        <begin position="629"/>
        <end position="763"/>
    </location>
</feature>
<dbReference type="PROSITE" id="PS50011">
    <property type="entry name" value="PROTEIN_KINASE_DOM"/>
    <property type="match status" value="1"/>
</dbReference>
<evidence type="ECO:0000256" key="4">
    <source>
        <dbReference type="ARBA" id="ARBA00022527"/>
    </source>
</evidence>
<evidence type="ECO:0000259" key="15">
    <source>
        <dbReference type="PROSITE" id="PS50076"/>
    </source>
</evidence>
<dbReference type="PROSITE" id="PS51182">
    <property type="entry name" value="C2_TENSIN"/>
    <property type="match status" value="1"/>
</dbReference>
<feature type="domain" description="J" evidence="15">
    <location>
        <begin position="1200"/>
        <end position="1275"/>
    </location>
</feature>
<evidence type="ECO:0000256" key="10">
    <source>
        <dbReference type="ARBA" id="ARBA00023329"/>
    </source>
</evidence>
<evidence type="ECO:0000259" key="14">
    <source>
        <dbReference type="PROSITE" id="PS50011"/>
    </source>
</evidence>
<evidence type="ECO:0000313" key="18">
    <source>
        <dbReference type="Proteomes" id="UP000095300"/>
    </source>
</evidence>
<proteinExistence type="inferred from homology"/>
<dbReference type="SMART" id="SM01326">
    <property type="entry name" value="PTEN_C2"/>
    <property type="match status" value="1"/>
</dbReference>
<evidence type="ECO:0000256" key="1">
    <source>
        <dbReference type="ARBA" id="ARBA00004132"/>
    </source>
</evidence>
<feature type="domain" description="Protein kinase" evidence="14">
    <location>
        <begin position="62"/>
        <end position="333"/>
    </location>
</feature>
<feature type="compositionally biased region" description="Polar residues" evidence="13">
    <location>
        <begin position="1040"/>
        <end position="1052"/>
    </location>
</feature>
<dbReference type="PROSITE" id="PS00108">
    <property type="entry name" value="PROTEIN_KINASE_ST"/>
    <property type="match status" value="1"/>
</dbReference>
<feature type="region of interest" description="Disordered" evidence="13">
    <location>
        <begin position="350"/>
        <end position="419"/>
    </location>
</feature>
<keyword evidence="7" id="KW-0547">Nucleotide-binding</keyword>
<dbReference type="InterPro" id="IPR001623">
    <property type="entry name" value="DnaJ_domain"/>
</dbReference>
<evidence type="ECO:0000256" key="13">
    <source>
        <dbReference type="SAM" id="MobiDB-lite"/>
    </source>
</evidence>
<dbReference type="GO" id="GO:0030136">
    <property type="term" value="C:clathrin-coated vesicle"/>
    <property type="evidence" value="ECO:0007669"/>
    <property type="project" value="UniProtKB-SubCell"/>
</dbReference>
<dbReference type="CDD" id="cd06257">
    <property type="entry name" value="DnaJ"/>
    <property type="match status" value="1"/>
</dbReference>
<sequence>MSEFFKSAMGYFNNPATTTTSQPNSGGGSSSTNVNTYRSSSSSSLQENEFCGQIVDINGRKLRVKRVIAEGGFAFVYVVQDIQTDKEYALKRLIGADKKACQAIINEINTHKQLTGHPNIVGFVSATFIDKTTGPQQRAEYLLLTELCKGGSLIDCLGSALDPPVILRIFYQAAKAVAHMHSQSPPIVHRDIKIENYLLSDDKQLKLCDFGSSTSEIFAPTLDWNAQQRNTLEDQLSSVTTPMYRAPEMLDTWSNYEVGLKVDVWSLGCILYVLCFQKHPFEDSAKLRIINGNFIIPTDSRFSCFHDIIKGCLTVNPVQRFNISTILDRLAAISETMGWSLKGPLELHGKPVVTTTPEHHVSSLPHIPVGAAPQQRSSAGNSIFYDDPSSASNTPPQTTTSSQSLNQSSSSAAANSAPANGSLLSSLRGGAGSFLKNLKDTSSKVMQTMQQTIARADLDISYITSRVLVMPCPSEGFESAYKTNNIEDVRLSIESRFPPQKVSVYNFGPRSCPRLAPPVRTVEAGSIYGCSQARAPNLQGLYSVAEDMYGFLTADPKSIVIIQTGDSGGCTAATLVCALLMYSDLILEPEDAVQVFAVKRHPINLRPSEFRYLYYLGDILRPTPLLPHYKNVNLISLNCQPVPRMSKTRDGCRIYMEVYNNERLILSTMQEYEKMRLYMAGPGKITLPINLTVCGDFVVVLYHARKGMVRPQGIKICQFQLHTGFIPEQETLINFTSQDLDDLPTDAECLAPNFAVSLSLAVMDTETPPARNPPWLLAKPSRNSFNLFSSQLEYEEMIDNFVAKPTRSMPTKASASPPRPAPPVKEPPLIMPDITEISHESTFTQPEPTPPIDLLNLNQPSSTHHTLTDPQATAMPSTDASFDLLGAFGDDDSSGIGTAPIPDILANNSQPKSAADLDDIFGPLNSHTNSSFNLDFNAFTSPTPATQATAFSGPKITTSVSASNVPPFGGNIPTFTTQSAGKEPSPQQQQQQPKDPFADIANLASGLNINFTPQTLGGKSAGHTPVGTSPFTTQFSSPTHNNTPANNSSSSHVRMPPPQSSQTSNTASPNHMRSPNNSATFGIPPYGSPSPQPTQSSTAAPPPPPSSSSSRPDYSRSHFEQPKPAGGSSSASQPQGKSSDIFADILGEQGYKFTSKANQGPRSINEMRKEDLIKDMDPKKVMIMEWTEGKKNNIRALLCSMHTVLWADAKWTKCEMSQLITPADVKKGYRKACLAVHPDKHNGTENEETAKMIFMELNNAWTDFENDATQQNMFN</sequence>
<organism evidence="17 18">
    <name type="scientific">Stomoxys calcitrans</name>
    <name type="common">Stable fly</name>
    <name type="synonym">Conops calcitrans</name>
    <dbReference type="NCBI Taxonomy" id="35570"/>
    <lineage>
        <taxon>Eukaryota</taxon>
        <taxon>Metazoa</taxon>
        <taxon>Ecdysozoa</taxon>
        <taxon>Arthropoda</taxon>
        <taxon>Hexapoda</taxon>
        <taxon>Insecta</taxon>
        <taxon>Pterygota</taxon>
        <taxon>Neoptera</taxon>
        <taxon>Endopterygota</taxon>
        <taxon>Diptera</taxon>
        <taxon>Brachycera</taxon>
        <taxon>Muscomorpha</taxon>
        <taxon>Muscoidea</taxon>
        <taxon>Muscidae</taxon>
        <taxon>Stomoxys</taxon>
    </lineage>
</organism>
<evidence type="ECO:0000256" key="12">
    <source>
        <dbReference type="ARBA" id="ARBA00048679"/>
    </source>
</evidence>
<keyword evidence="18" id="KW-1185">Reference proteome</keyword>
<dbReference type="Gene3D" id="1.10.510.10">
    <property type="entry name" value="Transferase(Phosphotransferase) domain 1"/>
    <property type="match status" value="1"/>
</dbReference>
<feature type="compositionally biased region" description="Low complexity" evidence="13">
    <location>
        <begin position="1122"/>
        <end position="1138"/>
    </location>
</feature>
<keyword evidence="5" id="KW-0597">Phosphoprotein</keyword>
<dbReference type="STRING" id="35570.A0A1I8PUS5"/>
<evidence type="ECO:0000259" key="16">
    <source>
        <dbReference type="PROSITE" id="PS51182"/>
    </source>
</evidence>
<dbReference type="GO" id="GO:0045747">
    <property type="term" value="P:positive regulation of Notch signaling pathway"/>
    <property type="evidence" value="ECO:0007669"/>
    <property type="project" value="TreeGrafter"/>
</dbReference>
<feature type="compositionally biased region" description="Low complexity" evidence="13">
    <location>
        <begin position="388"/>
        <end position="419"/>
    </location>
</feature>
<dbReference type="PANTHER" id="PTHR22967:SF57">
    <property type="entry name" value="AUXILIN, ISOFORM A-RELATED"/>
    <property type="match status" value="1"/>
</dbReference>
<dbReference type="AlphaFoldDB" id="A0A1I8PUS5"/>
<dbReference type="FunFam" id="2.60.40.1110:FF:000001">
    <property type="entry name" value="cyclin-G-associated kinase isoform X2"/>
    <property type="match status" value="1"/>
</dbReference>
<dbReference type="GO" id="GO:0005524">
    <property type="term" value="F:ATP binding"/>
    <property type="evidence" value="ECO:0007669"/>
    <property type="project" value="UniProtKB-KW"/>
</dbReference>
<dbReference type="KEGG" id="scac:106095709"/>
<comment type="catalytic activity">
    <reaction evidence="11">
        <text>L-threonyl-[protein] + ATP = O-phospho-L-threonyl-[protein] + ADP + H(+)</text>
        <dbReference type="Rhea" id="RHEA:46608"/>
        <dbReference type="Rhea" id="RHEA-COMP:11060"/>
        <dbReference type="Rhea" id="RHEA-COMP:11605"/>
        <dbReference type="ChEBI" id="CHEBI:15378"/>
        <dbReference type="ChEBI" id="CHEBI:30013"/>
        <dbReference type="ChEBI" id="CHEBI:30616"/>
        <dbReference type="ChEBI" id="CHEBI:61977"/>
        <dbReference type="ChEBI" id="CHEBI:456216"/>
        <dbReference type="EC" id="2.7.11.1"/>
    </reaction>
</comment>
<reference evidence="17" key="1">
    <citation type="submission" date="2020-05" db="UniProtKB">
        <authorList>
            <consortium name="EnsemblMetazoa"/>
        </authorList>
    </citation>
    <scope>IDENTIFICATION</scope>
    <source>
        <strain evidence="17">USDA</strain>
    </source>
</reference>
<feature type="region of interest" description="Disordered" evidence="13">
    <location>
        <begin position="807"/>
        <end position="829"/>
    </location>
</feature>
<dbReference type="Proteomes" id="UP000095300">
    <property type="component" value="Unassembled WGS sequence"/>
</dbReference>
<evidence type="ECO:0000256" key="8">
    <source>
        <dbReference type="ARBA" id="ARBA00022777"/>
    </source>
</evidence>
<dbReference type="OrthoDB" id="1717591at2759"/>
<dbReference type="SMART" id="SM00220">
    <property type="entry name" value="S_TKc"/>
    <property type="match status" value="1"/>
</dbReference>
<comment type="similarity">
    <text evidence="2">Belongs to the protein kinase superfamily. AGC Ser/Thr protein kinase family. PKC subfamily.</text>
</comment>
<dbReference type="InterPro" id="IPR029021">
    <property type="entry name" value="Prot-tyrosine_phosphatase-like"/>
</dbReference>
<feature type="compositionally biased region" description="Polar residues" evidence="13">
    <location>
        <begin position="1060"/>
        <end position="1080"/>
    </location>
</feature>
<evidence type="ECO:0000256" key="2">
    <source>
        <dbReference type="ARBA" id="ARBA00005490"/>
    </source>
</evidence>
<evidence type="ECO:0000256" key="11">
    <source>
        <dbReference type="ARBA" id="ARBA00047899"/>
    </source>
</evidence>
<feature type="region of interest" description="Disordered" evidence="13">
    <location>
        <begin position="962"/>
        <end position="995"/>
    </location>
</feature>
<evidence type="ECO:0000256" key="3">
    <source>
        <dbReference type="ARBA" id="ARBA00012513"/>
    </source>
</evidence>
<dbReference type="InterPro" id="IPR035892">
    <property type="entry name" value="C2_domain_sf"/>
</dbReference>
<dbReference type="GO" id="GO:0004674">
    <property type="term" value="F:protein serine/threonine kinase activity"/>
    <property type="evidence" value="ECO:0007669"/>
    <property type="project" value="UniProtKB-KW"/>
</dbReference>
<evidence type="ECO:0000256" key="6">
    <source>
        <dbReference type="ARBA" id="ARBA00022679"/>
    </source>
</evidence>
<keyword evidence="6" id="KW-0808">Transferase</keyword>
<dbReference type="InterPro" id="IPR036869">
    <property type="entry name" value="J_dom_sf"/>
</dbReference>
<feature type="compositionally biased region" description="Low complexity" evidence="13">
    <location>
        <begin position="17"/>
        <end position="40"/>
    </location>
</feature>
<comment type="subcellular location">
    <subcellularLocation>
        <location evidence="1">Cytoplasmic vesicle</location>
        <location evidence="1">Clathrin-coated vesicle</location>
    </subcellularLocation>
</comment>
<dbReference type="VEuPathDB" id="VectorBase:SCAU011318"/>